<keyword evidence="6" id="KW-0325">Glycoprotein</keyword>
<dbReference type="EMBL" id="JAYDYQ010002687">
    <property type="protein sequence ID" value="KAK4478438.1"/>
    <property type="molecule type" value="Genomic_DNA"/>
</dbReference>
<keyword evidence="8" id="KW-1185">Reference proteome</keyword>
<name>A0ABR0CPE8_9LAMI</name>
<dbReference type="Gene3D" id="3.80.10.10">
    <property type="entry name" value="Ribonuclease Inhibitor"/>
    <property type="match status" value="1"/>
</dbReference>
<evidence type="ECO:0000256" key="1">
    <source>
        <dbReference type="ARBA" id="ARBA00004479"/>
    </source>
</evidence>
<dbReference type="SUPFAM" id="SSF52058">
    <property type="entry name" value="L domain-like"/>
    <property type="match status" value="1"/>
</dbReference>
<organism evidence="7 8">
    <name type="scientific">Penstemon davidsonii</name>
    <dbReference type="NCBI Taxonomy" id="160366"/>
    <lineage>
        <taxon>Eukaryota</taxon>
        <taxon>Viridiplantae</taxon>
        <taxon>Streptophyta</taxon>
        <taxon>Embryophyta</taxon>
        <taxon>Tracheophyta</taxon>
        <taxon>Spermatophyta</taxon>
        <taxon>Magnoliopsida</taxon>
        <taxon>eudicotyledons</taxon>
        <taxon>Gunneridae</taxon>
        <taxon>Pentapetalae</taxon>
        <taxon>asterids</taxon>
        <taxon>lamiids</taxon>
        <taxon>Lamiales</taxon>
        <taxon>Plantaginaceae</taxon>
        <taxon>Cheloneae</taxon>
        <taxon>Penstemon</taxon>
    </lineage>
</organism>
<dbReference type="PANTHER" id="PTHR48061">
    <property type="entry name" value="LEUCINE-RICH REPEAT RECEPTOR PROTEIN KINASE EMS1-LIKE-RELATED"/>
    <property type="match status" value="1"/>
</dbReference>
<gene>
    <name evidence="7" type="ORF">RD792_013913</name>
</gene>
<keyword evidence="3" id="KW-0732">Signal</keyword>
<evidence type="ECO:0000256" key="2">
    <source>
        <dbReference type="ARBA" id="ARBA00022692"/>
    </source>
</evidence>
<comment type="caution">
    <text evidence="7">The sequence shown here is derived from an EMBL/GenBank/DDBJ whole genome shotgun (WGS) entry which is preliminary data.</text>
</comment>
<evidence type="ECO:0000256" key="3">
    <source>
        <dbReference type="ARBA" id="ARBA00022729"/>
    </source>
</evidence>
<evidence type="ECO:0000256" key="6">
    <source>
        <dbReference type="ARBA" id="ARBA00023180"/>
    </source>
</evidence>
<dbReference type="PANTHER" id="PTHR48061:SF2">
    <property type="entry name" value="RECEPTOR LIKE PROTEIN 30-LIKE"/>
    <property type="match status" value="1"/>
</dbReference>
<keyword evidence="2" id="KW-0812">Transmembrane</keyword>
<dbReference type="InterPro" id="IPR046956">
    <property type="entry name" value="RLP23-like"/>
</dbReference>
<keyword evidence="4" id="KW-1133">Transmembrane helix</keyword>
<evidence type="ECO:0000256" key="4">
    <source>
        <dbReference type="ARBA" id="ARBA00022989"/>
    </source>
</evidence>
<accession>A0ABR0CPE8</accession>
<proteinExistence type="predicted"/>
<evidence type="ECO:0000256" key="5">
    <source>
        <dbReference type="ARBA" id="ARBA00023136"/>
    </source>
</evidence>
<dbReference type="Proteomes" id="UP001291926">
    <property type="component" value="Unassembled WGS sequence"/>
</dbReference>
<reference evidence="7 8" key="1">
    <citation type="journal article" date="2023" name="bioRxiv">
        <title>Genome report: Whole genome sequence and annotation of Penstemon davidsonii.</title>
        <authorList>
            <person name="Ostevik K.L."/>
            <person name="Alabady M."/>
            <person name="Zhang M."/>
            <person name="Rausher M.D."/>
        </authorList>
    </citation>
    <scope>NUCLEOTIDE SEQUENCE [LARGE SCALE GENOMIC DNA]</scope>
    <source>
        <strain evidence="7">DNT005</strain>
        <tissue evidence="7">Whole leaf</tissue>
    </source>
</reference>
<dbReference type="InterPro" id="IPR032675">
    <property type="entry name" value="LRR_dom_sf"/>
</dbReference>
<evidence type="ECO:0000313" key="7">
    <source>
        <dbReference type="EMBL" id="KAK4478438.1"/>
    </source>
</evidence>
<protein>
    <submittedName>
        <fullName evidence="7">Uncharacterized protein</fullName>
    </submittedName>
</protein>
<evidence type="ECO:0000313" key="8">
    <source>
        <dbReference type="Proteomes" id="UP001291926"/>
    </source>
</evidence>
<comment type="subcellular location">
    <subcellularLocation>
        <location evidence="1">Membrane</location>
        <topology evidence="1">Single-pass type I membrane protein</topology>
    </subcellularLocation>
</comment>
<sequence length="110" mass="12686">MRSLITLDLSSYFYKVLPLKLEKPNLKKLIQNLTFLKELYLDRVNISNQGDWWQDLSLSLPNLRNLSLRDCDLSGPINPSLPQLQSLSVLRLDGNDIPSLRPLTWTSKYA</sequence>
<keyword evidence="5" id="KW-0472">Membrane</keyword>